<dbReference type="GO" id="GO:0006429">
    <property type="term" value="P:leucyl-tRNA aminoacylation"/>
    <property type="evidence" value="ECO:0007669"/>
    <property type="project" value="InterPro"/>
</dbReference>
<dbReference type="Pfam" id="PF09334">
    <property type="entry name" value="tRNA-synt_1g"/>
    <property type="match status" value="1"/>
</dbReference>
<proteinExistence type="inferred from homology"/>
<dbReference type="FunFam" id="1.10.730.10:FF:000020">
    <property type="entry name" value="Leucine--tRNA ligase cytoplasmic"/>
    <property type="match status" value="1"/>
</dbReference>
<dbReference type="InterPro" id="IPR001412">
    <property type="entry name" value="aa-tRNA-synth_I_CS"/>
</dbReference>
<evidence type="ECO:0000256" key="8">
    <source>
        <dbReference type="ARBA" id="ARBA00030520"/>
    </source>
</evidence>
<dbReference type="InterPro" id="IPR054509">
    <property type="entry name" value="LARS1_ULD"/>
</dbReference>
<evidence type="ECO:0000259" key="11">
    <source>
        <dbReference type="Pfam" id="PF00133"/>
    </source>
</evidence>
<evidence type="ECO:0000259" key="15">
    <source>
        <dbReference type="Pfam" id="PF24810"/>
    </source>
</evidence>
<gene>
    <name evidence="16" type="ORF">NEZAVI_LOCUS14433</name>
</gene>
<keyword evidence="7 10" id="KW-0030">Aminoacyl-tRNA synthetase</keyword>
<dbReference type="PROSITE" id="PS00178">
    <property type="entry name" value="AA_TRNA_LIGASE_I"/>
    <property type="match status" value="1"/>
</dbReference>
<feature type="domain" description="Leucine--tRNA ligase ubiquitin-like" evidence="14">
    <location>
        <begin position="1061"/>
        <end position="1166"/>
    </location>
</feature>
<dbReference type="Gene3D" id="3.40.50.620">
    <property type="entry name" value="HUPs"/>
    <property type="match status" value="1"/>
</dbReference>
<evidence type="ECO:0000259" key="12">
    <source>
        <dbReference type="Pfam" id="PF08264"/>
    </source>
</evidence>
<dbReference type="PANTHER" id="PTHR45794">
    <property type="entry name" value="LEUCYL-TRNA SYNTHETASE"/>
    <property type="match status" value="1"/>
</dbReference>
<keyword evidence="5 10" id="KW-0067">ATP-binding</keyword>
<evidence type="ECO:0000256" key="5">
    <source>
        <dbReference type="ARBA" id="ARBA00022840"/>
    </source>
</evidence>
<name>A0A9P0HPD2_NEZVI</name>
<dbReference type="GO" id="GO:0005524">
    <property type="term" value="F:ATP binding"/>
    <property type="evidence" value="ECO:0007669"/>
    <property type="project" value="UniProtKB-KW"/>
</dbReference>
<evidence type="ECO:0000259" key="14">
    <source>
        <dbReference type="Pfam" id="PF22947"/>
    </source>
</evidence>
<evidence type="ECO:0000256" key="9">
    <source>
        <dbReference type="ARBA" id="ARBA00047469"/>
    </source>
</evidence>
<dbReference type="Gene3D" id="3.90.740.10">
    <property type="entry name" value="Valyl/Leucyl/Isoleucyl-tRNA synthetase, editing domain"/>
    <property type="match status" value="1"/>
</dbReference>
<dbReference type="NCBIfam" id="TIGR00395">
    <property type="entry name" value="leuS_arch"/>
    <property type="match status" value="1"/>
</dbReference>
<feature type="domain" description="Methionyl/Valyl/Leucyl/Isoleucyl-tRNA synthetase anticodon-binding" evidence="12">
    <location>
        <begin position="789"/>
        <end position="916"/>
    </location>
</feature>
<dbReference type="SUPFAM" id="SSF47323">
    <property type="entry name" value="Anticodon-binding domain of a subclass of class I aminoacyl-tRNA synthetases"/>
    <property type="match status" value="1"/>
</dbReference>
<reference evidence="16" key="1">
    <citation type="submission" date="2022-01" db="EMBL/GenBank/DDBJ databases">
        <authorList>
            <person name="King R."/>
        </authorList>
    </citation>
    <scope>NUCLEOTIDE SEQUENCE</scope>
</reference>
<evidence type="ECO:0000256" key="3">
    <source>
        <dbReference type="ARBA" id="ARBA00022598"/>
    </source>
</evidence>
<keyword evidence="4 10" id="KW-0547">Nucleotide-binding</keyword>
<dbReference type="EC" id="6.1.1.4" evidence="2"/>
<dbReference type="SUPFAM" id="SSF50677">
    <property type="entry name" value="ValRS/IleRS/LeuRS editing domain"/>
    <property type="match status" value="1"/>
</dbReference>
<dbReference type="EMBL" id="OV725082">
    <property type="protein sequence ID" value="CAH1406513.1"/>
    <property type="molecule type" value="Genomic_DNA"/>
</dbReference>
<evidence type="ECO:0000256" key="7">
    <source>
        <dbReference type="ARBA" id="ARBA00023146"/>
    </source>
</evidence>
<accession>A0A9P0HPD2</accession>
<dbReference type="Pfam" id="PF08264">
    <property type="entry name" value="Anticodon_1"/>
    <property type="match status" value="1"/>
</dbReference>
<comment type="similarity">
    <text evidence="1 10">Belongs to the class-I aminoacyl-tRNA synthetase family.</text>
</comment>
<keyword evidence="6 10" id="KW-0648">Protein biosynthesis</keyword>
<organism evidence="16 17">
    <name type="scientific">Nezara viridula</name>
    <name type="common">Southern green stink bug</name>
    <name type="synonym">Cimex viridulus</name>
    <dbReference type="NCBI Taxonomy" id="85310"/>
    <lineage>
        <taxon>Eukaryota</taxon>
        <taxon>Metazoa</taxon>
        <taxon>Ecdysozoa</taxon>
        <taxon>Arthropoda</taxon>
        <taxon>Hexapoda</taxon>
        <taxon>Insecta</taxon>
        <taxon>Pterygota</taxon>
        <taxon>Neoptera</taxon>
        <taxon>Paraneoptera</taxon>
        <taxon>Hemiptera</taxon>
        <taxon>Heteroptera</taxon>
        <taxon>Panheteroptera</taxon>
        <taxon>Pentatomomorpha</taxon>
        <taxon>Pentatomoidea</taxon>
        <taxon>Pentatomidae</taxon>
        <taxon>Pentatominae</taxon>
        <taxon>Nezara</taxon>
    </lineage>
</organism>
<evidence type="ECO:0000256" key="2">
    <source>
        <dbReference type="ARBA" id="ARBA00013164"/>
    </source>
</evidence>
<keyword evidence="17" id="KW-1185">Reference proteome</keyword>
<dbReference type="FunFam" id="3.90.740.10:FF:000001">
    <property type="entry name" value="Leucine--tRNA ligase, cytoplasmic"/>
    <property type="match status" value="1"/>
</dbReference>
<evidence type="ECO:0000259" key="13">
    <source>
        <dbReference type="Pfam" id="PF09334"/>
    </source>
</evidence>
<evidence type="ECO:0000256" key="4">
    <source>
        <dbReference type="ARBA" id="ARBA00022741"/>
    </source>
</evidence>
<dbReference type="Pfam" id="PF22947">
    <property type="entry name" value="ULD_3"/>
    <property type="match status" value="1"/>
</dbReference>
<dbReference type="GO" id="GO:0004823">
    <property type="term" value="F:leucine-tRNA ligase activity"/>
    <property type="evidence" value="ECO:0007669"/>
    <property type="project" value="UniProtKB-EC"/>
</dbReference>
<dbReference type="InterPro" id="IPR009080">
    <property type="entry name" value="tRNAsynth_Ia_anticodon-bd"/>
</dbReference>
<dbReference type="NCBIfam" id="NF008957">
    <property type="entry name" value="PRK12300.1"/>
    <property type="match status" value="1"/>
</dbReference>
<comment type="catalytic activity">
    <reaction evidence="9">
        <text>tRNA(Leu) + L-leucine + ATP = L-leucyl-tRNA(Leu) + AMP + diphosphate</text>
        <dbReference type="Rhea" id="RHEA:11688"/>
        <dbReference type="Rhea" id="RHEA-COMP:9613"/>
        <dbReference type="Rhea" id="RHEA-COMP:9622"/>
        <dbReference type="ChEBI" id="CHEBI:30616"/>
        <dbReference type="ChEBI" id="CHEBI:33019"/>
        <dbReference type="ChEBI" id="CHEBI:57427"/>
        <dbReference type="ChEBI" id="CHEBI:78442"/>
        <dbReference type="ChEBI" id="CHEBI:78494"/>
        <dbReference type="ChEBI" id="CHEBI:456215"/>
        <dbReference type="EC" id="6.1.1.4"/>
    </reaction>
</comment>
<evidence type="ECO:0000256" key="1">
    <source>
        <dbReference type="ARBA" id="ARBA00005594"/>
    </source>
</evidence>
<feature type="domain" description="Aminoacyl-tRNA synthetase class Ia" evidence="11">
    <location>
        <begin position="19"/>
        <end position="101"/>
    </location>
</feature>
<dbReference type="InterPro" id="IPR055416">
    <property type="entry name" value="RBD_LARS1"/>
</dbReference>
<dbReference type="PANTHER" id="PTHR45794:SF1">
    <property type="entry name" value="LEUCINE--TRNA LIGASE, CYTOPLASMIC"/>
    <property type="match status" value="1"/>
</dbReference>
<dbReference type="InterPro" id="IPR009008">
    <property type="entry name" value="Val/Leu/Ile-tRNA-synth_edit"/>
</dbReference>
<dbReference type="InterPro" id="IPR014729">
    <property type="entry name" value="Rossmann-like_a/b/a_fold"/>
</dbReference>
<dbReference type="AlphaFoldDB" id="A0A9P0HPD2"/>
<dbReference type="SUPFAM" id="SSF52374">
    <property type="entry name" value="Nucleotidylyl transferase"/>
    <property type="match status" value="1"/>
</dbReference>
<dbReference type="Pfam" id="PF00133">
    <property type="entry name" value="tRNA-synt_1"/>
    <property type="match status" value="1"/>
</dbReference>
<evidence type="ECO:0000256" key="6">
    <source>
        <dbReference type="ARBA" id="ARBA00022917"/>
    </source>
</evidence>
<dbReference type="GO" id="GO:0002161">
    <property type="term" value="F:aminoacyl-tRNA deacylase activity"/>
    <property type="evidence" value="ECO:0007669"/>
    <property type="project" value="InterPro"/>
</dbReference>
<dbReference type="CDD" id="cd07959">
    <property type="entry name" value="Anticodon_Ia_Leu_AEc"/>
    <property type="match status" value="1"/>
</dbReference>
<sequence length="1168" mass="134434">MERKGTFKVEYLQKIEKDVQKKWEEEKIHEIDAPDLESTVDNKFITCFPFPYMNGRLHLGHTFTLTKCEFSTRYNRLKGKYVLFPFGFHCTGMPIKACADKLKREIKEFGNPPVFPSDIVEVTDKDKVNDVPIDKSKGKKSKVLAKSVGSKYQWDIMRSLGIDDSEIANFAEAEYWLNYFPPRAIDDLKSAGLHIDWRRTFITTDANPFFDSFVRWQFLHLKRLNKIKYGKRYTIFSPRDGQPCMDHDRASGEGVGPQEYTLIKMKVIKLPPKLACFKNHNVFFVAATLRPETMYGQTNCWIHPNIDYIAFKTKNNEVFVCTQRAANNMAYQGFTESDGVIGDFINIKGEDILGVPLESPITIHKVIYSLPMFSILKEKGTGIVTSVPSDAPDDYAALQDLKKKRPLREKYGITDEMVDPYEPCPIIDVPDIGNLCAVTMCEKLNVQSQNDKEKLKEAKDLCYLKGFYDGVMLVGDYKGKKVQEVKQILKEELVKASKAAVYYEPEKEIISRSGVECVVALCDQWYLDYGEPKWRERTELALNRMNTYHDEVRKNFQACLNWLHEYACSRTYGLGSKLPWDQGWLIESLSDSTIYMAYYTVAHFLQGNSLRGDKPNQFKIKAEHMTPEVWDFIFLDKPFPSNCKISKTHLEKMKKEFKFWYPVDLRVSGKDLIQNHLTFFIYNHTAIWNENEKMWPRGIRANGHLLLNSSKMSKSEGNFMTLSESVNKFSADAMRLALADAGDTIEDANFVESVAEAGILRLYTFIEWVKEIIAKKETLRTGPMDKFYDRVFQNEVNQKLKETEENYEKLLFKEALKTGFFEMQTVRDRYRELAMDDGMHCDLVMKFIKLQAIMLSPICPHVAEHIFQLIEEKSSVVKARWPVHGEIDQSLLKASAYLMETAHSFRLQLKATSQGKKKVKENIPDKINYATVYVAKTFPKWQEIILINLKNMYIKGGAFPDNKVISVELMKNEDLKKYGKRVMPFVQAMKEKVAEKGLSALATTADVDEISILSSNKKYLIQSLQIEGMDILTNDDPSAPERVRQDTIPGSPFIVFTYKLQSLTLECINPQQRSGYFTQHLQVRNEMTINEFSSMLALEQGHSAQLWRWEDPQLGPRSMPHADNPTIGKLLIDPTSVLKVDLSTKKIELMDNGKIYPLGESVIYMVNI</sequence>
<evidence type="ECO:0000313" key="17">
    <source>
        <dbReference type="Proteomes" id="UP001152798"/>
    </source>
</evidence>
<dbReference type="Proteomes" id="UP001152798">
    <property type="component" value="Chromosome 6"/>
</dbReference>
<evidence type="ECO:0000256" key="10">
    <source>
        <dbReference type="RuleBase" id="RU363035"/>
    </source>
</evidence>
<protein>
    <recommendedName>
        <fullName evidence="2">leucine--tRNA ligase</fullName>
        <ecNumber evidence="2">6.1.1.4</ecNumber>
    </recommendedName>
    <alternativeName>
        <fullName evidence="8">Leucyl-tRNA synthetase</fullName>
    </alternativeName>
</protein>
<dbReference type="OrthoDB" id="10249672at2759"/>
<feature type="domain" description="Leucine--tRNA ligase RagD-binding" evidence="15">
    <location>
        <begin position="934"/>
        <end position="1005"/>
    </location>
</feature>
<dbReference type="InterPro" id="IPR002300">
    <property type="entry name" value="aa-tRNA-synth_Ia"/>
</dbReference>
<dbReference type="InterPro" id="IPR013155">
    <property type="entry name" value="M/V/L/I-tRNA-synth_anticd-bd"/>
</dbReference>
<feature type="domain" description="Methionyl/Leucyl tRNA synthetase" evidence="13">
    <location>
        <begin position="652"/>
        <end position="752"/>
    </location>
</feature>
<keyword evidence="3 10" id="KW-0436">Ligase</keyword>
<dbReference type="Gene3D" id="1.10.730.10">
    <property type="entry name" value="Isoleucyl-tRNA Synthetase, Domain 1"/>
    <property type="match status" value="1"/>
</dbReference>
<dbReference type="InterPro" id="IPR015413">
    <property type="entry name" value="Methionyl/Leucyl_tRNA_Synth"/>
</dbReference>
<dbReference type="Pfam" id="PF24810">
    <property type="entry name" value="RBD_LARS1"/>
    <property type="match status" value="1"/>
</dbReference>
<dbReference type="InterPro" id="IPR004493">
    <property type="entry name" value="Leu-tRNA-synth_Ia_arc/euk"/>
</dbReference>
<evidence type="ECO:0000313" key="16">
    <source>
        <dbReference type="EMBL" id="CAH1406513.1"/>
    </source>
</evidence>